<name>A0ACD1GEM7_9EURO</name>
<evidence type="ECO:0000313" key="1">
    <source>
        <dbReference type="EMBL" id="RAH47569.1"/>
    </source>
</evidence>
<gene>
    <name evidence="1" type="ORF">BO95DRAFT_480772</name>
</gene>
<evidence type="ECO:0000313" key="2">
    <source>
        <dbReference type="Proteomes" id="UP000249057"/>
    </source>
</evidence>
<sequence>MVFLLPRRVCDKLWGEPLPPSDSFQGQTVLITGANSGLGRAAAVHFANLGANLILTARNLVNGHTAAEYVETCTGIVGQGRVQVLELDMSRYSSCVSFVSQLKQQTASCAGHLDVAVLNAGLINVDFKLSPEGWEQTIQVNTLSTTLLGLLLLEWMGQQPTSQAESGPPHIVFVTSRDHLDPDITPWEEYAAQTGGLLKYFSDEQNWPRGVLDPNYAVSKLALTYAVESLCERAVRADGRVNVVVNTVCPGLVSTSLGRSMAESSRWLKVLVPIHQRLLGKSADFGARFYVKAARTSIDEHGKYIQSLFTEDEYRRLSAPNLRSQTALKVRGIVWKEIMTDLVDKIPSLSGLNLAVGGH</sequence>
<dbReference type="Proteomes" id="UP000249057">
    <property type="component" value="Unassembled WGS sequence"/>
</dbReference>
<accession>A0ACD1GEM7</accession>
<organism evidence="1 2">
    <name type="scientific">Aspergillus brunneoviolaceus CBS 621.78</name>
    <dbReference type="NCBI Taxonomy" id="1450534"/>
    <lineage>
        <taxon>Eukaryota</taxon>
        <taxon>Fungi</taxon>
        <taxon>Dikarya</taxon>
        <taxon>Ascomycota</taxon>
        <taxon>Pezizomycotina</taxon>
        <taxon>Eurotiomycetes</taxon>
        <taxon>Eurotiomycetidae</taxon>
        <taxon>Eurotiales</taxon>
        <taxon>Aspergillaceae</taxon>
        <taxon>Aspergillus</taxon>
        <taxon>Aspergillus subgen. Circumdati</taxon>
    </lineage>
</organism>
<protein>
    <submittedName>
        <fullName evidence="1">Short chain dehydrogenase/ reductase</fullName>
    </submittedName>
</protein>
<keyword evidence="2" id="KW-1185">Reference proteome</keyword>
<dbReference type="EMBL" id="KZ825329">
    <property type="protein sequence ID" value="RAH47569.1"/>
    <property type="molecule type" value="Genomic_DNA"/>
</dbReference>
<proteinExistence type="predicted"/>
<reference evidence="1" key="1">
    <citation type="submission" date="2018-02" db="EMBL/GenBank/DDBJ databases">
        <title>The genomes of Aspergillus section Nigri reveals drivers in fungal speciation.</title>
        <authorList>
            <consortium name="DOE Joint Genome Institute"/>
            <person name="Vesth T.C."/>
            <person name="Nybo J."/>
            <person name="Theobald S."/>
            <person name="Brandl J."/>
            <person name="Frisvad J.C."/>
            <person name="Nielsen K.F."/>
            <person name="Lyhne E.K."/>
            <person name="Kogle M.E."/>
            <person name="Kuo A."/>
            <person name="Riley R."/>
            <person name="Clum A."/>
            <person name="Nolan M."/>
            <person name="Lipzen A."/>
            <person name="Salamov A."/>
            <person name="Henrissat B."/>
            <person name="Wiebenga A."/>
            <person name="De vries R.P."/>
            <person name="Grigoriev I.V."/>
            <person name="Mortensen U.H."/>
            <person name="Andersen M.R."/>
            <person name="Baker S.E."/>
        </authorList>
    </citation>
    <scope>NUCLEOTIDE SEQUENCE</scope>
    <source>
        <strain evidence="1">CBS 621.78</strain>
    </source>
</reference>